<dbReference type="PANTHER" id="PTHR24421">
    <property type="entry name" value="NITRATE/NITRITE SENSOR PROTEIN NARX-RELATED"/>
    <property type="match status" value="1"/>
</dbReference>
<dbReference type="InterPro" id="IPR050482">
    <property type="entry name" value="Sensor_HK_TwoCompSys"/>
</dbReference>
<dbReference type="Gene3D" id="1.20.5.1930">
    <property type="match status" value="1"/>
</dbReference>
<evidence type="ECO:0000256" key="8">
    <source>
        <dbReference type="ARBA" id="ARBA00023012"/>
    </source>
</evidence>
<dbReference type="Pfam" id="PF07730">
    <property type="entry name" value="HisKA_3"/>
    <property type="match status" value="1"/>
</dbReference>
<evidence type="ECO:0000259" key="12">
    <source>
        <dbReference type="Pfam" id="PF07730"/>
    </source>
</evidence>
<dbReference type="Gene3D" id="3.30.565.10">
    <property type="entry name" value="Histidine kinase-like ATPase, C-terminal domain"/>
    <property type="match status" value="1"/>
</dbReference>
<keyword evidence="11" id="KW-0472">Membrane</keyword>
<evidence type="ECO:0000256" key="5">
    <source>
        <dbReference type="ARBA" id="ARBA00022741"/>
    </source>
</evidence>
<name>A0A6I6NII2_9ACTN</name>
<dbReference type="PANTHER" id="PTHR24421:SF10">
    <property type="entry name" value="NITRATE_NITRITE SENSOR PROTEIN NARQ"/>
    <property type="match status" value="1"/>
</dbReference>
<evidence type="ECO:0000256" key="4">
    <source>
        <dbReference type="ARBA" id="ARBA00022679"/>
    </source>
</evidence>
<keyword evidence="5" id="KW-0547">Nucleotide-binding</keyword>
<dbReference type="EC" id="2.7.13.3" evidence="2"/>
<dbReference type="AlphaFoldDB" id="A0A6I6NII2"/>
<gene>
    <name evidence="13" type="ORF">GQF42_41030</name>
</gene>
<keyword evidence="11" id="KW-0812">Transmembrane</keyword>
<evidence type="ECO:0000313" key="14">
    <source>
        <dbReference type="Proteomes" id="UP000436138"/>
    </source>
</evidence>
<evidence type="ECO:0000256" key="2">
    <source>
        <dbReference type="ARBA" id="ARBA00012438"/>
    </source>
</evidence>
<keyword evidence="11" id="KW-1133">Transmembrane helix</keyword>
<evidence type="ECO:0000256" key="11">
    <source>
        <dbReference type="SAM" id="Phobius"/>
    </source>
</evidence>
<evidence type="ECO:0000256" key="6">
    <source>
        <dbReference type="ARBA" id="ARBA00022777"/>
    </source>
</evidence>
<feature type="transmembrane region" description="Helical" evidence="11">
    <location>
        <begin position="123"/>
        <end position="143"/>
    </location>
</feature>
<feature type="coiled-coil region" evidence="9">
    <location>
        <begin position="139"/>
        <end position="166"/>
    </location>
</feature>
<feature type="domain" description="Signal transduction histidine kinase subgroup 3 dimerisation and phosphoacceptor" evidence="12">
    <location>
        <begin position="175"/>
        <end position="238"/>
    </location>
</feature>
<feature type="transmembrane region" description="Helical" evidence="11">
    <location>
        <begin position="93"/>
        <end position="111"/>
    </location>
</feature>
<dbReference type="GO" id="GO:0016020">
    <property type="term" value="C:membrane"/>
    <property type="evidence" value="ECO:0007669"/>
    <property type="project" value="InterPro"/>
</dbReference>
<dbReference type="EMBL" id="CP047020">
    <property type="protein sequence ID" value="QHA08795.1"/>
    <property type="molecule type" value="Genomic_DNA"/>
</dbReference>
<organism evidence="13 14">
    <name type="scientific">Streptomyces broussonetiae</name>
    <dbReference type="NCBI Taxonomy" id="2686304"/>
    <lineage>
        <taxon>Bacteria</taxon>
        <taxon>Bacillati</taxon>
        <taxon>Actinomycetota</taxon>
        <taxon>Actinomycetes</taxon>
        <taxon>Kitasatosporales</taxon>
        <taxon>Streptomycetaceae</taxon>
        <taxon>Streptomyces</taxon>
    </lineage>
</organism>
<evidence type="ECO:0000313" key="13">
    <source>
        <dbReference type="EMBL" id="QHA08795.1"/>
    </source>
</evidence>
<evidence type="ECO:0000256" key="7">
    <source>
        <dbReference type="ARBA" id="ARBA00022840"/>
    </source>
</evidence>
<dbReference type="InterPro" id="IPR011712">
    <property type="entry name" value="Sig_transdc_His_kin_sub3_dim/P"/>
</dbReference>
<dbReference type="GO" id="GO:0000155">
    <property type="term" value="F:phosphorelay sensor kinase activity"/>
    <property type="evidence" value="ECO:0007669"/>
    <property type="project" value="InterPro"/>
</dbReference>
<evidence type="ECO:0000256" key="10">
    <source>
        <dbReference type="SAM" id="MobiDB-lite"/>
    </source>
</evidence>
<dbReference type="GO" id="GO:0046983">
    <property type="term" value="F:protein dimerization activity"/>
    <property type="evidence" value="ECO:0007669"/>
    <property type="project" value="InterPro"/>
</dbReference>
<protein>
    <recommendedName>
        <fullName evidence="2">histidine kinase</fullName>
        <ecNumber evidence="2">2.7.13.3</ecNumber>
    </recommendedName>
</protein>
<reference evidence="13 14" key="1">
    <citation type="submission" date="2019-12" db="EMBL/GenBank/DDBJ databases">
        <title>Streptomyces sp. strain T44 isolated from rhizosphere soil of Broussonetia papyrifera.</title>
        <authorList>
            <person name="Mo P."/>
        </authorList>
    </citation>
    <scope>NUCLEOTIDE SEQUENCE [LARGE SCALE GENOMIC DNA]</scope>
    <source>
        <strain evidence="13 14">T44</strain>
    </source>
</reference>
<sequence>MRGLRASRARVPAALADAGLVAVATGDAWLAVWDTSWSAVALAGLACAALTLRRHLPFVVVLLTVPGTLVADLVVAPLAALFALAERSRDRRLLAACAVLVAAASAAPWPWHDPESRDRTWTLIQFVYTLAGTAAPVLLGQLVQVRRDLSQRLAEIEEAREHERALHAQAVLARERAQLAREMHDVVSHQVSLIAVQAGALQVAAKDTEARQAARTIRSLSVSTLDELRNMVTLLRASGGRATELTPQPTLADIRRLVATSGIDAELTGRLPDAISTPAQRAIYRTVQEALTNVRKHAPGAGATVELWRDGDDVGVTITNSRPTRPSLPLPGSQQGLVGLRERSEILHGTFSSGPTSDGGYRVSTRIPAQPK</sequence>
<keyword evidence="7" id="KW-0067">ATP-binding</keyword>
<keyword evidence="8" id="KW-0902">Two-component regulatory system</keyword>
<keyword evidence="3" id="KW-0597">Phosphoprotein</keyword>
<accession>A0A6I6NII2</accession>
<evidence type="ECO:0000256" key="1">
    <source>
        <dbReference type="ARBA" id="ARBA00000085"/>
    </source>
</evidence>
<dbReference type="KEGG" id="sbro:GQF42_41030"/>
<dbReference type="InterPro" id="IPR036890">
    <property type="entry name" value="HATPase_C_sf"/>
</dbReference>
<dbReference type="CDD" id="cd16917">
    <property type="entry name" value="HATPase_UhpB-NarQ-NarX-like"/>
    <property type="match status" value="1"/>
</dbReference>
<feature type="region of interest" description="Disordered" evidence="10">
    <location>
        <begin position="348"/>
        <end position="372"/>
    </location>
</feature>
<keyword evidence="4" id="KW-0808">Transferase</keyword>
<feature type="transmembrane region" description="Helical" evidence="11">
    <location>
        <begin position="58"/>
        <end position="81"/>
    </location>
</feature>
<evidence type="ECO:0000256" key="9">
    <source>
        <dbReference type="SAM" id="Coils"/>
    </source>
</evidence>
<dbReference type="Proteomes" id="UP000436138">
    <property type="component" value="Chromosome"/>
</dbReference>
<dbReference type="RefSeq" id="WP_158928558.1">
    <property type="nucleotide sequence ID" value="NZ_CP047020.1"/>
</dbReference>
<comment type="catalytic activity">
    <reaction evidence="1">
        <text>ATP + protein L-histidine = ADP + protein N-phospho-L-histidine.</text>
        <dbReference type="EC" id="2.7.13.3"/>
    </reaction>
</comment>
<keyword evidence="6 13" id="KW-0418">Kinase</keyword>
<keyword evidence="9" id="KW-0175">Coiled coil</keyword>
<dbReference type="SUPFAM" id="SSF55874">
    <property type="entry name" value="ATPase domain of HSP90 chaperone/DNA topoisomerase II/histidine kinase"/>
    <property type="match status" value="1"/>
</dbReference>
<proteinExistence type="predicted"/>
<keyword evidence="14" id="KW-1185">Reference proteome</keyword>
<evidence type="ECO:0000256" key="3">
    <source>
        <dbReference type="ARBA" id="ARBA00022553"/>
    </source>
</evidence>
<dbReference type="GO" id="GO:0005524">
    <property type="term" value="F:ATP binding"/>
    <property type="evidence" value="ECO:0007669"/>
    <property type="project" value="UniProtKB-KW"/>
</dbReference>